<feature type="compositionally biased region" description="Basic and acidic residues" evidence="1">
    <location>
        <begin position="123"/>
        <end position="132"/>
    </location>
</feature>
<evidence type="ECO:0000313" key="2">
    <source>
        <dbReference type="EMBL" id="RYN53255.1"/>
    </source>
</evidence>
<dbReference type="EMBL" id="PDXA01000012">
    <property type="protein sequence ID" value="RYN53255.1"/>
    <property type="molecule type" value="Genomic_DNA"/>
</dbReference>
<accession>A0A4Q4MJT8</accession>
<feature type="region of interest" description="Disordered" evidence="1">
    <location>
        <begin position="173"/>
        <end position="226"/>
    </location>
</feature>
<comment type="caution">
    <text evidence="2">The sequence shown here is derived from an EMBL/GenBank/DDBJ whole genome shotgun (WGS) entry which is preliminary data.</text>
</comment>
<feature type="compositionally biased region" description="Acidic residues" evidence="1">
    <location>
        <begin position="552"/>
        <end position="565"/>
    </location>
</feature>
<evidence type="ECO:0000313" key="3">
    <source>
        <dbReference type="Proteomes" id="UP000292402"/>
    </source>
</evidence>
<protein>
    <submittedName>
        <fullName evidence="2">Uncharacterized protein</fullName>
    </submittedName>
</protein>
<feature type="compositionally biased region" description="Polar residues" evidence="1">
    <location>
        <begin position="87"/>
        <end position="104"/>
    </location>
</feature>
<dbReference type="Proteomes" id="UP000292402">
    <property type="component" value="Unassembled WGS sequence"/>
</dbReference>
<reference evidence="3" key="1">
    <citation type="journal article" date="2019" name="bioRxiv">
        <title>Genomics, evolutionary history and diagnostics of the Alternaria alternata species group including apple and Asian pear pathotypes.</title>
        <authorList>
            <person name="Armitage A.D."/>
            <person name="Cockerton H.M."/>
            <person name="Sreenivasaprasad S."/>
            <person name="Woodhall J.W."/>
            <person name="Lane C.R."/>
            <person name="Harrison R.J."/>
            <person name="Clarkson J.P."/>
        </authorList>
    </citation>
    <scope>NUCLEOTIDE SEQUENCE [LARGE SCALE GENOMIC DNA]</scope>
    <source>
        <strain evidence="3">FERA 1082</strain>
    </source>
</reference>
<dbReference type="AlphaFoldDB" id="A0A4Q4MJT8"/>
<sequence>MDEDHSKCFIHDRRPLTVTQLPLHKSQPSLDYSDSAIFLQTYPTYTTVNNLMGKQKTVVSEKRTGRPRGSTKGGGGRRGRPKGRPSQSATPTPGTSQNGASQKLTFKVNMGLDPPNPHSRATLPHDGHRDQDDGFPQQLAQPAPVTTRTGRAIQKPQQYDAVQGSDIDLFIDQNSEDHGDDDRTFLTSDPPYVSHKAQEHLQQYPKPRGRPPKNNTSFGASVVKGDEESAESPFLQNLPVPSLAADPAQFVADADVYAILDALHSTTRTFIDLPSFSNASDPGHAQPYSAKALIQLYVLCYRKQRWDLCDMISDTWIRAFHDMRKKDQQKPQTQTWRPNPALDRRKRKAQEALAKGHYIPSEFDADPKEYGLVVTDPELEKDVTWINTDLLNLLYKFTSPGCGARFLWADALALFGDKAEEIIGEMTREGFELHPDLLFNIMQTSLRMCRRNLTLKIEESTEGAWCKRYHEHGKNGQRCYRELASKDGEAEGGLRDTGLNVREMPDSIDQDLVDRFGEGLEDEQGTAEAIRGEKRGPENSCNFGQNKRTTWDGEEEDAEGVSDDE</sequence>
<feature type="compositionally biased region" description="Polar residues" evidence="1">
    <location>
        <begin position="138"/>
        <end position="149"/>
    </location>
</feature>
<evidence type="ECO:0000256" key="1">
    <source>
        <dbReference type="SAM" id="MobiDB-lite"/>
    </source>
</evidence>
<gene>
    <name evidence="2" type="ORF">AA0114_g4544</name>
</gene>
<feature type="compositionally biased region" description="Polar residues" evidence="1">
    <location>
        <begin position="539"/>
        <end position="548"/>
    </location>
</feature>
<organism evidence="2 3">
    <name type="scientific">Alternaria tenuissima</name>
    <dbReference type="NCBI Taxonomy" id="119927"/>
    <lineage>
        <taxon>Eukaryota</taxon>
        <taxon>Fungi</taxon>
        <taxon>Dikarya</taxon>
        <taxon>Ascomycota</taxon>
        <taxon>Pezizomycotina</taxon>
        <taxon>Dothideomycetes</taxon>
        <taxon>Pleosporomycetidae</taxon>
        <taxon>Pleosporales</taxon>
        <taxon>Pleosporineae</taxon>
        <taxon>Pleosporaceae</taxon>
        <taxon>Alternaria</taxon>
        <taxon>Alternaria sect. Alternaria</taxon>
        <taxon>Alternaria alternata complex</taxon>
    </lineage>
</organism>
<proteinExistence type="predicted"/>
<feature type="region of interest" description="Disordered" evidence="1">
    <location>
        <begin position="56"/>
        <end position="161"/>
    </location>
</feature>
<name>A0A4Q4MJT8_9PLEO</name>
<feature type="compositionally biased region" description="Basic and acidic residues" evidence="1">
    <location>
        <begin position="175"/>
        <end position="184"/>
    </location>
</feature>
<feature type="region of interest" description="Disordered" evidence="1">
    <location>
        <begin position="514"/>
        <end position="565"/>
    </location>
</feature>